<keyword evidence="3" id="KW-1185">Reference proteome</keyword>
<dbReference type="AlphaFoldDB" id="A0A939BTP7"/>
<dbReference type="EMBL" id="JAFBEB010000014">
    <property type="protein sequence ID" value="MBM7591738.1"/>
    <property type="molecule type" value="Genomic_DNA"/>
</dbReference>
<evidence type="ECO:0000313" key="3">
    <source>
        <dbReference type="Proteomes" id="UP000717624"/>
    </source>
</evidence>
<proteinExistence type="predicted"/>
<dbReference type="Pfam" id="PF06267">
    <property type="entry name" value="DUF1028"/>
    <property type="match status" value="1"/>
</dbReference>
<gene>
    <name evidence="2" type="ORF">JOD01_003389</name>
</gene>
<reference evidence="2" key="1">
    <citation type="submission" date="2021-01" db="EMBL/GenBank/DDBJ databases">
        <title>Genomic Encyclopedia of Type Strains, Phase IV (KMG-IV): sequencing the most valuable type-strain genomes for metagenomic binning, comparative biology and taxonomic classification.</title>
        <authorList>
            <person name="Goeker M."/>
        </authorList>
    </citation>
    <scope>NUCLEOTIDE SEQUENCE</scope>
    <source>
        <strain evidence="2">DSM 25523</strain>
    </source>
</reference>
<protein>
    <submittedName>
        <fullName evidence="2">Ntn-hydrolase superfamily protein</fullName>
    </submittedName>
</protein>
<accession>A0A939BTP7</accession>
<dbReference type="InterPro" id="IPR010430">
    <property type="entry name" value="DUF1028"/>
</dbReference>
<dbReference type="PANTHER" id="PTHR39328">
    <property type="entry name" value="BLL2871 PROTEIN"/>
    <property type="match status" value="1"/>
</dbReference>
<evidence type="ECO:0000313" key="2">
    <source>
        <dbReference type="EMBL" id="MBM7591738.1"/>
    </source>
</evidence>
<dbReference type="Pfam" id="PF08823">
    <property type="entry name" value="PG_binding_2"/>
    <property type="match status" value="1"/>
</dbReference>
<dbReference type="Gene3D" id="3.60.20.10">
    <property type="entry name" value="Glutamine Phosphoribosylpyrophosphate, subunit 1, domain 1"/>
    <property type="match status" value="1"/>
</dbReference>
<dbReference type="Proteomes" id="UP000717624">
    <property type="component" value="Unassembled WGS sequence"/>
</dbReference>
<organism evidence="2 3">
    <name type="scientific">Brevibacillus fulvus</name>
    <dbReference type="NCBI Taxonomy" id="1125967"/>
    <lineage>
        <taxon>Bacteria</taxon>
        <taxon>Bacillati</taxon>
        <taxon>Bacillota</taxon>
        <taxon>Bacilli</taxon>
        <taxon>Bacillales</taxon>
        <taxon>Paenibacillaceae</taxon>
        <taxon>Brevibacillus</taxon>
    </lineage>
</organism>
<name>A0A939BTP7_9BACL</name>
<dbReference type="PANTHER" id="PTHR39328:SF1">
    <property type="entry name" value="BLL2871 PROTEIN"/>
    <property type="match status" value="1"/>
</dbReference>
<evidence type="ECO:0000259" key="1">
    <source>
        <dbReference type="Pfam" id="PF08823"/>
    </source>
</evidence>
<dbReference type="InterPro" id="IPR014927">
    <property type="entry name" value="PG-bd_2"/>
</dbReference>
<feature type="domain" description="Putative peptidoglycan binding" evidence="1">
    <location>
        <begin position="218"/>
        <end position="290"/>
    </location>
</feature>
<dbReference type="InterPro" id="IPR029055">
    <property type="entry name" value="Ntn_hydrolases_N"/>
</dbReference>
<dbReference type="SUPFAM" id="SSF56235">
    <property type="entry name" value="N-terminal nucleophile aminohydrolases (Ntn hydrolases)"/>
    <property type="match status" value="1"/>
</dbReference>
<comment type="caution">
    <text evidence="2">The sequence shown here is derived from an EMBL/GenBank/DDBJ whole genome shotgun (WGS) entry which is preliminary data.</text>
</comment>
<sequence>MNMHERNKREEINTFSIVGFDPETGELGVAVASKFLAVGAIVPWAKAGVGAVATQSWANTDYGTKGLELLAQGMTAQQVLDQLVAEDEGRLVRQVGMVDAKGNSATYTGEECHAWAGGITGPNFAAQGNILVDEQTVQAMAQTFQSAAGSLAERLLAALQAGEDAGGDSRGKQSAALLIVKEGGGYGGKIDKYIDLRVDDHLEPVRELNRLFYLHQLYFTKPRPEDFLEIDEPLRKKLQDHLVALGYLTAEDQQNPALFFEKLHEFQLIENFDERIAEAGKVDKKVVEFMEQLAAKKG</sequence>